<dbReference type="PANTHER" id="PTHR12317">
    <property type="entry name" value="DIACYLGLYCEROL O-ACYLTRANSFERASE"/>
    <property type="match status" value="1"/>
</dbReference>
<dbReference type="GO" id="GO:0019432">
    <property type="term" value="P:triglyceride biosynthetic process"/>
    <property type="evidence" value="ECO:0007669"/>
    <property type="project" value="TreeGrafter"/>
</dbReference>
<evidence type="ECO:0000256" key="14">
    <source>
        <dbReference type="RuleBase" id="RU367023"/>
    </source>
</evidence>
<evidence type="ECO:0000256" key="2">
    <source>
        <dbReference type="ARBA" id="ARBA00004771"/>
    </source>
</evidence>
<sequence length="330" mass="37879">MATLLKNATEFVVVCFFFTNFLFVPLFYPVIFGYVIFYTTYWWLAFLYIGWVFYRARNAEIPSREPWEWFRNLSFWNNYGDYFPVNLIKTANLPPNQNYFFAWHPHGILGFSAGVTLCGRGAEFTRLFPGITRHIATLDVHFKLPGRRFLMQIFGFIPVSFKSLTYKLSRKDGGNAVIVAVGGAEEALEAHEDVYKLCLNRRKGFIKVCLATGAHLVPVYTFGETSTYKQISNPVGSKIRNMQEMVKKYTGVSPPLIVGSYLLSYLPTLMPIRTELNAVFGAPIPIDKVDNPSRELIDELHELYKAKLVELFESHKTKYGVPENAHLELY</sequence>
<dbReference type="Pfam" id="PF03982">
    <property type="entry name" value="DAGAT"/>
    <property type="match status" value="1"/>
</dbReference>
<organism evidence="15 16">
    <name type="scientific">Bursaphelenchus okinawaensis</name>
    <dbReference type="NCBI Taxonomy" id="465554"/>
    <lineage>
        <taxon>Eukaryota</taxon>
        <taxon>Metazoa</taxon>
        <taxon>Ecdysozoa</taxon>
        <taxon>Nematoda</taxon>
        <taxon>Chromadorea</taxon>
        <taxon>Rhabditida</taxon>
        <taxon>Tylenchina</taxon>
        <taxon>Tylenchomorpha</taxon>
        <taxon>Aphelenchoidea</taxon>
        <taxon>Aphelenchoididae</taxon>
        <taxon>Bursaphelenchus</taxon>
    </lineage>
</organism>
<comment type="similarity">
    <text evidence="4 14">Belongs to the diacylglycerol acyltransferase family.</text>
</comment>
<dbReference type="EC" id="2.3.1.-" evidence="14"/>
<accession>A0A811K134</accession>
<evidence type="ECO:0000256" key="4">
    <source>
        <dbReference type="ARBA" id="ARBA00005420"/>
    </source>
</evidence>
<dbReference type="EMBL" id="CAJFCW020000002">
    <property type="protein sequence ID" value="CAG9088317.1"/>
    <property type="molecule type" value="Genomic_DNA"/>
</dbReference>
<dbReference type="OrthoDB" id="264532at2759"/>
<evidence type="ECO:0000256" key="5">
    <source>
        <dbReference type="ARBA" id="ARBA00022516"/>
    </source>
</evidence>
<dbReference type="PANTHER" id="PTHR12317:SF0">
    <property type="entry name" value="ACYLTRANSFERASE"/>
    <property type="match status" value="1"/>
</dbReference>
<keyword evidence="9 14" id="KW-0256">Endoplasmic reticulum</keyword>
<reference evidence="15" key="1">
    <citation type="submission" date="2020-09" db="EMBL/GenBank/DDBJ databases">
        <authorList>
            <person name="Kikuchi T."/>
        </authorList>
    </citation>
    <scope>NUCLEOTIDE SEQUENCE</scope>
    <source>
        <strain evidence="15">SH1</strain>
    </source>
</reference>
<keyword evidence="7 14" id="KW-0812">Transmembrane</keyword>
<evidence type="ECO:0000256" key="9">
    <source>
        <dbReference type="ARBA" id="ARBA00022824"/>
    </source>
</evidence>
<dbReference type="CDD" id="cd07987">
    <property type="entry name" value="LPLAT_MGAT-like"/>
    <property type="match status" value="1"/>
</dbReference>
<dbReference type="EMBL" id="CAJFDH010000002">
    <property type="protein sequence ID" value="CAD5209038.1"/>
    <property type="molecule type" value="Genomic_DNA"/>
</dbReference>
<dbReference type="Proteomes" id="UP000614601">
    <property type="component" value="Unassembled WGS sequence"/>
</dbReference>
<keyword evidence="13" id="KW-0012">Acyltransferase</keyword>
<evidence type="ECO:0000256" key="11">
    <source>
        <dbReference type="ARBA" id="ARBA00023098"/>
    </source>
</evidence>
<evidence type="ECO:0000256" key="3">
    <source>
        <dbReference type="ARBA" id="ARBA00005189"/>
    </source>
</evidence>
<evidence type="ECO:0000256" key="8">
    <source>
        <dbReference type="ARBA" id="ARBA00022798"/>
    </source>
</evidence>
<evidence type="ECO:0000256" key="13">
    <source>
        <dbReference type="ARBA" id="ARBA00023315"/>
    </source>
</evidence>
<evidence type="ECO:0000256" key="10">
    <source>
        <dbReference type="ARBA" id="ARBA00022989"/>
    </source>
</evidence>
<keyword evidence="10 14" id="KW-1133">Transmembrane helix</keyword>
<comment type="pathway">
    <text evidence="2">Glycerolipid metabolism; triacylglycerol biosynthesis.</text>
</comment>
<evidence type="ECO:0000313" key="16">
    <source>
        <dbReference type="Proteomes" id="UP000614601"/>
    </source>
</evidence>
<dbReference type="GO" id="GO:0005789">
    <property type="term" value="C:endoplasmic reticulum membrane"/>
    <property type="evidence" value="ECO:0007669"/>
    <property type="project" value="UniProtKB-SubCell"/>
</dbReference>
<dbReference type="GO" id="GO:0006071">
    <property type="term" value="P:glycerol metabolic process"/>
    <property type="evidence" value="ECO:0007669"/>
    <property type="project" value="UniProtKB-KW"/>
</dbReference>
<keyword evidence="8" id="KW-0319">Glycerol metabolism</keyword>
<keyword evidence="12 14" id="KW-0472">Membrane</keyword>
<protein>
    <recommendedName>
        <fullName evidence="14">Acyltransferase</fullName>
        <ecNumber evidence="14">2.3.1.-</ecNumber>
    </recommendedName>
</protein>
<dbReference type="Proteomes" id="UP000783686">
    <property type="component" value="Unassembled WGS sequence"/>
</dbReference>
<evidence type="ECO:0000256" key="1">
    <source>
        <dbReference type="ARBA" id="ARBA00004477"/>
    </source>
</evidence>
<dbReference type="InterPro" id="IPR007130">
    <property type="entry name" value="DAGAT"/>
</dbReference>
<proteinExistence type="inferred from homology"/>
<comment type="subcellular location">
    <subcellularLocation>
        <location evidence="1 14">Endoplasmic reticulum membrane</location>
        <topology evidence="1 14">Multi-pass membrane protein</topology>
    </subcellularLocation>
</comment>
<dbReference type="GO" id="GO:0004144">
    <property type="term" value="F:diacylglycerol O-acyltransferase activity"/>
    <property type="evidence" value="ECO:0007669"/>
    <property type="project" value="TreeGrafter"/>
</dbReference>
<keyword evidence="6 14" id="KW-0808">Transferase</keyword>
<evidence type="ECO:0000256" key="7">
    <source>
        <dbReference type="ARBA" id="ARBA00022692"/>
    </source>
</evidence>
<keyword evidence="16" id="KW-1185">Reference proteome</keyword>
<evidence type="ECO:0000313" key="15">
    <source>
        <dbReference type="EMBL" id="CAD5209038.1"/>
    </source>
</evidence>
<dbReference type="AlphaFoldDB" id="A0A811K134"/>
<evidence type="ECO:0000256" key="6">
    <source>
        <dbReference type="ARBA" id="ARBA00022679"/>
    </source>
</evidence>
<feature type="transmembrane region" description="Helical" evidence="14">
    <location>
        <begin position="34"/>
        <end position="54"/>
    </location>
</feature>
<feature type="transmembrane region" description="Helical" evidence="14">
    <location>
        <begin position="7"/>
        <end position="28"/>
    </location>
</feature>
<keyword evidence="5" id="KW-0444">Lipid biosynthesis</keyword>
<name>A0A811K134_9BILA</name>
<evidence type="ECO:0000256" key="12">
    <source>
        <dbReference type="ARBA" id="ARBA00023136"/>
    </source>
</evidence>
<keyword evidence="11" id="KW-0443">Lipid metabolism</keyword>
<comment type="caution">
    <text evidence="15">The sequence shown here is derived from an EMBL/GenBank/DDBJ whole genome shotgun (WGS) entry which is preliminary data.</text>
</comment>
<gene>
    <name evidence="15" type="ORF">BOKJ2_LOCUS2480</name>
</gene>
<comment type="pathway">
    <text evidence="3">Lipid metabolism.</text>
</comment>